<accession>A0A2W2EWJ0</accession>
<name>A0A2W2EWJ0_9ACTN</name>
<feature type="non-terminal residue" evidence="2">
    <location>
        <position position="63"/>
    </location>
</feature>
<comment type="caution">
    <text evidence="2">The sequence shown here is derived from an EMBL/GenBank/DDBJ whole genome shotgun (WGS) entry which is preliminary data.</text>
</comment>
<gene>
    <name evidence="2" type="ORF">C1I98_32850</name>
</gene>
<keyword evidence="1" id="KW-0472">Membrane</keyword>
<reference evidence="2 3" key="1">
    <citation type="submission" date="2018-01" db="EMBL/GenBank/DDBJ databases">
        <title>Draft genome sequence of Sphaerisporangium sp. 7K107.</title>
        <authorList>
            <person name="Sahin N."/>
            <person name="Saygin H."/>
            <person name="Ay H."/>
        </authorList>
    </citation>
    <scope>NUCLEOTIDE SEQUENCE [LARGE SCALE GENOMIC DNA]</scope>
    <source>
        <strain evidence="2 3">7K107</strain>
    </source>
</reference>
<dbReference type="Proteomes" id="UP000248544">
    <property type="component" value="Unassembled WGS sequence"/>
</dbReference>
<keyword evidence="1" id="KW-0812">Transmembrane</keyword>
<protein>
    <submittedName>
        <fullName evidence="2">Uncharacterized protein</fullName>
    </submittedName>
</protein>
<dbReference type="EMBL" id="POUA01000399">
    <property type="protein sequence ID" value="PZG28432.1"/>
    <property type="molecule type" value="Genomic_DNA"/>
</dbReference>
<evidence type="ECO:0000313" key="3">
    <source>
        <dbReference type="Proteomes" id="UP000248544"/>
    </source>
</evidence>
<evidence type="ECO:0000313" key="2">
    <source>
        <dbReference type="EMBL" id="PZG28432.1"/>
    </source>
</evidence>
<sequence>MVIGVAVAPWVMLTVALWLWLLMIKHAGARRDAVAHLTGAGDDIVPFHPPYRAEPAYEGATPP</sequence>
<evidence type="ECO:0000256" key="1">
    <source>
        <dbReference type="SAM" id="Phobius"/>
    </source>
</evidence>
<keyword evidence="3" id="KW-1185">Reference proteome</keyword>
<feature type="transmembrane region" description="Helical" evidence="1">
    <location>
        <begin position="6"/>
        <end position="24"/>
    </location>
</feature>
<keyword evidence="1" id="KW-1133">Transmembrane helix</keyword>
<proteinExistence type="predicted"/>
<dbReference type="AlphaFoldDB" id="A0A2W2EWJ0"/>
<organism evidence="2 3">
    <name type="scientific">Spongiactinospora gelatinilytica</name>
    <dbReference type="NCBI Taxonomy" id="2666298"/>
    <lineage>
        <taxon>Bacteria</taxon>
        <taxon>Bacillati</taxon>
        <taxon>Actinomycetota</taxon>
        <taxon>Actinomycetes</taxon>
        <taxon>Streptosporangiales</taxon>
        <taxon>Streptosporangiaceae</taxon>
        <taxon>Spongiactinospora</taxon>
    </lineage>
</organism>